<dbReference type="InterPro" id="IPR047012">
    <property type="entry name" value="ICAM_VCAM"/>
</dbReference>
<dbReference type="SMART" id="SM00408">
    <property type="entry name" value="IGc2"/>
    <property type="match status" value="5"/>
</dbReference>
<feature type="transmembrane region" description="Helical" evidence="6">
    <location>
        <begin position="777"/>
        <end position="798"/>
    </location>
</feature>
<keyword evidence="10" id="KW-1185">Reference proteome</keyword>
<dbReference type="Gene3D" id="2.60.40.10">
    <property type="entry name" value="Immunoglobulins"/>
    <property type="match status" value="8"/>
</dbReference>
<dbReference type="InterPro" id="IPR036179">
    <property type="entry name" value="Ig-like_dom_sf"/>
</dbReference>
<feature type="domain" description="Ig-like" evidence="8">
    <location>
        <begin position="306"/>
        <end position="393"/>
    </location>
</feature>
<evidence type="ECO:0000256" key="6">
    <source>
        <dbReference type="SAM" id="Phobius"/>
    </source>
</evidence>
<dbReference type="SMART" id="SM00409">
    <property type="entry name" value="IG"/>
    <property type="match status" value="6"/>
</dbReference>
<evidence type="ECO:0000256" key="4">
    <source>
        <dbReference type="ARBA" id="ARBA00023319"/>
    </source>
</evidence>
<dbReference type="CDD" id="cd00096">
    <property type="entry name" value="Ig"/>
    <property type="match status" value="1"/>
</dbReference>
<evidence type="ECO:0000313" key="9">
    <source>
        <dbReference type="EMBL" id="CAJ1059534.1"/>
    </source>
</evidence>
<feature type="region of interest" description="Disordered" evidence="5">
    <location>
        <begin position="165"/>
        <end position="188"/>
    </location>
</feature>
<feature type="domain" description="Ig-like" evidence="8">
    <location>
        <begin position="492"/>
        <end position="566"/>
    </location>
</feature>
<evidence type="ECO:0000256" key="7">
    <source>
        <dbReference type="SAM" id="SignalP"/>
    </source>
</evidence>
<evidence type="ECO:0000256" key="3">
    <source>
        <dbReference type="ARBA" id="ARBA00023157"/>
    </source>
</evidence>
<dbReference type="AlphaFoldDB" id="A0AAV1FFI6"/>
<dbReference type="GO" id="GO:0007155">
    <property type="term" value="P:cell adhesion"/>
    <property type="evidence" value="ECO:0007669"/>
    <property type="project" value="InterPro"/>
</dbReference>
<feature type="domain" description="Ig-like" evidence="8">
    <location>
        <begin position="680"/>
        <end position="764"/>
    </location>
</feature>
<evidence type="ECO:0000259" key="8">
    <source>
        <dbReference type="PROSITE" id="PS50835"/>
    </source>
</evidence>
<dbReference type="InterPro" id="IPR003599">
    <property type="entry name" value="Ig_sub"/>
</dbReference>
<keyword evidence="4" id="KW-0393">Immunoglobulin domain</keyword>
<evidence type="ECO:0000256" key="1">
    <source>
        <dbReference type="ARBA" id="ARBA00004167"/>
    </source>
</evidence>
<dbReference type="SUPFAM" id="SSF48726">
    <property type="entry name" value="Immunoglobulin"/>
    <property type="match status" value="8"/>
</dbReference>
<feature type="signal peptide" evidence="7">
    <location>
        <begin position="1"/>
        <end position="25"/>
    </location>
</feature>
<organism evidence="9 10">
    <name type="scientific">Xyrichtys novacula</name>
    <name type="common">Pearly razorfish</name>
    <name type="synonym">Hemipteronotus novacula</name>
    <dbReference type="NCBI Taxonomy" id="13765"/>
    <lineage>
        <taxon>Eukaryota</taxon>
        <taxon>Metazoa</taxon>
        <taxon>Chordata</taxon>
        <taxon>Craniata</taxon>
        <taxon>Vertebrata</taxon>
        <taxon>Euteleostomi</taxon>
        <taxon>Actinopterygii</taxon>
        <taxon>Neopterygii</taxon>
        <taxon>Teleostei</taxon>
        <taxon>Neoteleostei</taxon>
        <taxon>Acanthomorphata</taxon>
        <taxon>Eupercaria</taxon>
        <taxon>Labriformes</taxon>
        <taxon>Labridae</taxon>
        <taxon>Xyrichtys</taxon>
    </lineage>
</organism>
<evidence type="ECO:0000256" key="5">
    <source>
        <dbReference type="SAM" id="MobiDB-lite"/>
    </source>
</evidence>
<dbReference type="PROSITE" id="PS50835">
    <property type="entry name" value="IG_LIKE"/>
    <property type="match status" value="8"/>
</dbReference>
<feature type="domain" description="Ig-like" evidence="8">
    <location>
        <begin position="396"/>
        <end position="484"/>
    </location>
</feature>
<reference evidence="9" key="1">
    <citation type="submission" date="2023-08" db="EMBL/GenBank/DDBJ databases">
        <authorList>
            <person name="Alioto T."/>
            <person name="Alioto T."/>
            <person name="Gomez Garrido J."/>
        </authorList>
    </citation>
    <scope>NUCLEOTIDE SEQUENCE</scope>
</reference>
<dbReference type="GO" id="GO:0005886">
    <property type="term" value="C:plasma membrane"/>
    <property type="evidence" value="ECO:0007669"/>
    <property type="project" value="TreeGrafter"/>
</dbReference>
<dbReference type="PANTHER" id="PTHR13771">
    <property type="entry name" value="INTERCELLULAR ADHESION MOLECULE"/>
    <property type="match status" value="1"/>
</dbReference>
<protein>
    <recommendedName>
        <fullName evidence="8">Ig-like domain-containing protein</fullName>
    </recommendedName>
</protein>
<evidence type="ECO:0000256" key="2">
    <source>
        <dbReference type="ARBA" id="ARBA00023136"/>
    </source>
</evidence>
<feature type="domain" description="Ig-like" evidence="8">
    <location>
        <begin position="8"/>
        <end position="112"/>
    </location>
</feature>
<feature type="domain" description="Ig-like" evidence="8">
    <location>
        <begin position="117"/>
        <end position="210"/>
    </location>
</feature>
<comment type="subcellular location">
    <subcellularLocation>
        <location evidence="1">Membrane</location>
        <topology evidence="1">Single-pass membrane protein</topology>
    </subcellularLocation>
</comment>
<evidence type="ECO:0000313" key="10">
    <source>
        <dbReference type="Proteomes" id="UP001178508"/>
    </source>
</evidence>
<dbReference type="GO" id="GO:0005178">
    <property type="term" value="F:integrin binding"/>
    <property type="evidence" value="ECO:0007669"/>
    <property type="project" value="InterPro"/>
</dbReference>
<feature type="chain" id="PRO_5043774059" description="Ig-like domain-containing protein" evidence="7">
    <location>
        <begin position="26"/>
        <end position="817"/>
    </location>
</feature>
<proteinExistence type="predicted"/>
<dbReference type="InterPro" id="IPR007110">
    <property type="entry name" value="Ig-like_dom"/>
</dbReference>
<keyword evidence="2 6" id="KW-0472">Membrane</keyword>
<dbReference type="Pfam" id="PF13927">
    <property type="entry name" value="Ig_3"/>
    <property type="match status" value="2"/>
</dbReference>
<dbReference type="Proteomes" id="UP001178508">
    <property type="component" value="Chromosome 7"/>
</dbReference>
<dbReference type="Pfam" id="PF13895">
    <property type="entry name" value="Ig_2"/>
    <property type="match status" value="1"/>
</dbReference>
<keyword evidence="7" id="KW-0732">Signal</keyword>
<keyword evidence="6" id="KW-1133">Transmembrane helix</keyword>
<dbReference type="EMBL" id="OY660870">
    <property type="protein sequence ID" value="CAJ1059534.1"/>
    <property type="molecule type" value="Genomic_DNA"/>
</dbReference>
<dbReference type="PANTHER" id="PTHR13771:SF14">
    <property type="entry name" value="VASCULAR CELL ADHESION PROTEIN 1"/>
    <property type="match status" value="1"/>
</dbReference>
<keyword evidence="6" id="KW-0812">Transmembrane</keyword>
<gene>
    <name evidence="9" type="ORF">XNOV1_A043355</name>
</gene>
<keyword evidence="3" id="KW-1015">Disulfide bond</keyword>
<name>A0AAV1FFI6_XYRNO</name>
<feature type="domain" description="Ig-like" evidence="8">
    <location>
        <begin position="219"/>
        <end position="301"/>
    </location>
</feature>
<feature type="domain" description="Ig-like" evidence="8">
    <location>
        <begin position="590"/>
        <end position="675"/>
    </location>
</feature>
<dbReference type="FunFam" id="2.60.40.10:FF:000032">
    <property type="entry name" value="palladin isoform X1"/>
    <property type="match status" value="1"/>
</dbReference>
<dbReference type="InterPro" id="IPR013162">
    <property type="entry name" value="CD80_C2-set"/>
</dbReference>
<dbReference type="InterPro" id="IPR003598">
    <property type="entry name" value="Ig_sub2"/>
</dbReference>
<dbReference type="Pfam" id="PF08205">
    <property type="entry name" value="C2-set_2"/>
    <property type="match status" value="1"/>
</dbReference>
<accession>A0AAV1FFI6</accession>
<sequence>MYVCRIHPQLLSAALLLISWRCVQGLQVDVVPKYPLMELGGRSQLVCAVRDCPTTPSVSWSPLGDRPLTASISTNRTGSVLTFDPVMMEHEGALLCKVDCGGEKRQIEASVRVYAFPSAPVIRGQDSLRLGVESILTCQASGVYPSELLTLTWLRGDHVLQSITGDPESSSVQSEYRFTPQDQDSGGTISCRATLDLQDLDPQDRTRETTVPLNPLYPPVVTATPNSMVVMAGSHLTLNCSAQGNPEPTLTWTFRRASGGSEVRGQGHQLVLDPVSLSDSGQYDCEAENSEGHQTAAVEVKVHAPPTNTSLLLSPGEEVVEGQQVTLTCLSEGAPPPELVLKRGEVELKKSDSASSSLLFNISFAQLKDSAHYQCEASNPLGSQLVSRSLTVTAHPLQVEVSPSLSAAERGSGLNLTCRASGCLRPPTLTWRRTDDEGVVLQGTQGQDGLYLLHLQDLDLQERGGFTCEAECDAVIRTANAQIDIYSFPSDPALRYPGPILLDQELVLSCDVSDVFSANQMRLQWLMGNTTLASESFTFSGSLQNVSSVLQYRVTEEQLVLTCRAELLTGDGDLWRTRETRTDLQVHYPPRNTSFSLSPGEEVVEGQQVTFTCHSEGVPPAALVLRRDGVELQRSEPSSSSLSFNVSSARLEDSAHYQCEASNQHGSQQVSSSLTVRAPPRNTTVLVLPSTVVQEGQNITVCCHTVSFPPSAVILKKLTNGMELYSSNGTFLLVNVTARDSGVYQVNVTNDLGFQVKVFRINVTERRSDLPPRISSVIIPILCTAAGLAAAALLIDYLRRSRKKGFYQLPQSAPPSA</sequence>
<dbReference type="InterPro" id="IPR013783">
    <property type="entry name" value="Ig-like_fold"/>
</dbReference>